<evidence type="ECO:0000313" key="4">
    <source>
        <dbReference type="Proteomes" id="UP000239388"/>
    </source>
</evidence>
<comment type="caution">
    <text evidence="3">The sequence shown here is derived from an EMBL/GenBank/DDBJ whole genome shotgun (WGS) entry which is preliminary data.</text>
</comment>
<dbReference type="InterPro" id="IPR050312">
    <property type="entry name" value="IolE/XylAMocC-like"/>
</dbReference>
<dbReference type="GO" id="GO:0016853">
    <property type="term" value="F:isomerase activity"/>
    <property type="evidence" value="ECO:0007669"/>
    <property type="project" value="UniProtKB-KW"/>
</dbReference>
<feature type="signal peptide" evidence="1">
    <location>
        <begin position="1"/>
        <end position="33"/>
    </location>
</feature>
<dbReference type="Proteomes" id="UP000239388">
    <property type="component" value="Unassembled WGS sequence"/>
</dbReference>
<dbReference type="PROSITE" id="PS51257">
    <property type="entry name" value="PROKAR_LIPOPROTEIN"/>
    <property type="match status" value="1"/>
</dbReference>
<gene>
    <name evidence="3" type="ORF">C5Y98_02710</name>
</gene>
<keyword evidence="1" id="KW-0732">Signal</keyword>
<dbReference type="AlphaFoldDB" id="A0A2S8GBD9"/>
<dbReference type="EMBL" id="PUIB01000005">
    <property type="protein sequence ID" value="PQO41772.1"/>
    <property type="molecule type" value="Genomic_DNA"/>
</dbReference>
<dbReference type="PANTHER" id="PTHR12110:SF53">
    <property type="entry name" value="BLR5974 PROTEIN"/>
    <property type="match status" value="1"/>
</dbReference>
<dbReference type="OrthoDB" id="256906at2"/>
<reference evidence="3 4" key="1">
    <citation type="submission" date="2018-02" db="EMBL/GenBank/DDBJ databases">
        <title>Comparative genomes isolates from brazilian mangrove.</title>
        <authorList>
            <person name="Araujo J.E."/>
            <person name="Taketani R.G."/>
            <person name="Silva M.C.P."/>
            <person name="Loureco M.V."/>
            <person name="Andreote F.D."/>
        </authorList>
    </citation>
    <scope>NUCLEOTIDE SEQUENCE [LARGE SCALE GENOMIC DNA]</scope>
    <source>
        <strain evidence="3 4">NAP PRIS-MGV</strain>
    </source>
</reference>
<dbReference type="InterPro" id="IPR006311">
    <property type="entry name" value="TAT_signal"/>
</dbReference>
<protein>
    <submittedName>
        <fullName evidence="3">Xylose isomerase</fullName>
    </submittedName>
</protein>
<dbReference type="InterPro" id="IPR013022">
    <property type="entry name" value="Xyl_isomerase-like_TIM-brl"/>
</dbReference>
<dbReference type="Gene3D" id="3.20.20.150">
    <property type="entry name" value="Divalent-metal-dependent TIM barrel enzymes"/>
    <property type="match status" value="1"/>
</dbReference>
<sequence length="330" mass="36976">MQRSPSGNYLSSRRGFLAAAAAASLVPLSQACSAEPAQPEADSGARKTSPIVLSTYSLWRFRNDDLRDFHKCIDIADEYGFDGVELLLYQIQQNEMLSHSNMMSYKRHALRLGLPLIGLSTHQGFVTPDKEKRQANIDRTIGQIEIAYELGIPVMRVNTGTWGTSGSFDELMANRGIEKPLEGYTDEDAFPWVIEALEKCLPTAEKCGVMLALENHWGLGLTPEGLLRIVNAVDSPWLQICTDTGNFLEDPYDRLEKIAPQTIFVQAKTYYGGGQWYSLDLDYARIGQILAKHNYRGYISLEFEGMDDYTKAIPESLALLRKAFPRTYNA</sequence>
<dbReference type="InterPro" id="IPR036237">
    <property type="entry name" value="Xyl_isomerase-like_sf"/>
</dbReference>
<dbReference type="SUPFAM" id="SSF51658">
    <property type="entry name" value="Xylose isomerase-like"/>
    <property type="match status" value="1"/>
</dbReference>
<evidence type="ECO:0000313" key="3">
    <source>
        <dbReference type="EMBL" id="PQO41772.1"/>
    </source>
</evidence>
<dbReference type="PROSITE" id="PS51318">
    <property type="entry name" value="TAT"/>
    <property type="match status" value="1"/>
</dbReference>
<feature type="domain" description="Xylose isomerase-like TIM barrel" evidence="2">
    <location>
        <begin position="74"/>
        <end position="322"/>
    </location>
</feature>
<dbReference type="PANTHER" id="PTHR12110">
    <property type="entry name" value="HYDROXYPYRUVATE ISOMERASE"/>
    <property type="match status" value="1"/>
</dbReference>
<name>A0A2S8GBD9_9BACT</name>
<accession>A0A2S8GBD9</accession>
<evidence type="ECO:0000256" key="1">
    <source>
        <dbReference type="SAM" id="SignalP"/>
    </source>
</evidence>
<dbReference type="Pfam" id="PF01261">
    <property type="entry name" value="AP_endonuc_2"/>
    <property type="match status" value="1"/>
</dbReference>
<feature type="chain" id="PRO_5015609143" evidence="1">
    <location>
        <begin position="34"/>
        <end position="330"/>
    </location>
</feature>
<organism evidence="3 4">
    <name type="scientific">Blastopirellula marina</name>
    <dbReference type="NCBI Taxonomy" id="124"/>
    <lineage>
        <taxon>Bacteria</taxon>
        <taxon>Pseudomonadati</taxon>
        <taxon>Planctomycetota</taxon>
        <taxon>Planctomycetia</taxon>
        <taxon>Pirellulales</taxon>
        <taxon>Pirellulaceae</taxon>
        <taxon>Blastopirellula</taxon>
    </lineage>
</organism>
<evidence type="ECO:0000259" key="2">
    <source>
        <dbReference type="Pfam" id="PF01261"/>
    </source>
</evidence>
<keyword evidence="3" id="KW-0413">Isomerase</keyword>
<proteinExistence type="predicted"/>